<organism evidence="1 2">
    <name type="scientific">Populus tomentosa</name>
    <name type="common">Chinese white poplar</name>
    <dbReference type="NCBI Taxonomy" id="118781"/>
    <lineage>
        <taxon>Eukaryota</taxon>
        <taxon>Viridiplantae</taxon>
        <taxon>Streptophyta</taxon>
        <taxon>Embryophyta</taxon>
        <taxon>Tracheophyta</taxon>
        <taxon>Spermatophyta</taxon>
        <taxon>Magnoliopsida</taxon>
        <taxon>eudicotyledons</taxon>
        <taxon>Gunneridae</taxon>
        <taxon>Pentapetalae</taxon>
        <taxon>rosids</taxon>
        <taxon>fabids</taxon>
        <taxon>Malpighiales</taxon>
        <taxon>Salicaceae</taxon>
        <taxon>Saliceae</taxon>
        <taxon>Populus</taxon>
    </lineage>
</organism>
<proteinExistence type="predicted"/>
<accession>A0A8X7Z9G0</accession>
<dbReference type="InterPro" id="IPR047136">
    <property type="entry name" value="PurB_bact"/>
</dbReference>
<dbReference type="PANTHER" id="PTHR43411">
    <property type="entry name" value="ADENYLOSUCCINATE LYASE"/>
    <property type="match status" value="1"/>
</dbReference>
<keyword evidence="2" id="KW-1185">Reference proteome</keyword>
<sequence>MSFSPRDLSCKSTIKDTTVSIATPQMAADGLRDFELSNSTALSPLDGRYWNKVKDLSPRDPSEDINNLAHALMLKEAMNVVVFPVMDKLTKARLNHIFVDPINLVLILALKIAPASPATLGKEMAVFAARLSEQRHGISQVKIEGKFAGAVGNCNAHLSAYPSVKWPQIAREFVESRGLFFNPYVAQL</sequence>
<dbReference type="OrthoDB" id="1733717at2759"/>
<reference evidence="1" key="1">
    <citation type="journal article" date="2020" name="bioRxiv">
        <title>Hybrid origin of Populus tomentosa Carr. identified through genome sequencing and phylogenomic analysis.</title>
        <authorList>
            <person name="An X."/>
            <person name="Gao K."/>
            <person name="Chen Z."/>
            <person name="Li J."/>
            <person name="Yang X."/>
            <person name="Yang X."/>
            <person name="Zhou J."/>
            <person name="Guo T."/>
            <person name="Zhao T."/>
            <person name="Huang S."/>
            <person name="Miao D."/>
            <person name="Khan W.U."/>
            <person name="Rao P."/>
            <person name="Ye M."/>
            <person name="Lei B."/>
            <person name="Liao W."/>
            <person name="Wang J."/>
            <person name="Ji L."/>
            <person name="Li Y."/>
            <person name="Guo B."/>
            <person name="Mustafa N.S."/>
            <person name="Li S."/>
            <person name="Yun Q."/>
            <person name="Keller S.R."/>
            <person name="Mao J."/>
            <person name="Zhang R."/>
            <person name="Strauss S.H."/>
        </authorList>
    </citation>
    <scope>NUCLEOTIDE SEQUENCE</scope>
    <source>
        <strain evidence="1">GM15</strain>
        <tissue evidence="1">Leaf</tissue>
    </source>
</reference>
<dbReference type="EMBL" id="JAAWWB010000016">
    <property type="protein sequence ID" value="KAG6763737.1"/>
    <property type="molecule type" value="Genomic_DNA"/>
</dbReference>
<gene>
    <name evidence="1" type="ORF">POTOM_031176</name>
</gene>
<dbReference type="Proteomes" id="UP000886885">
    <property type="component" value="Chromosome 8D"/>
</dbReference>
<dbReference type="PANTHER" id="PTHR43411:SF1">
    <property type="entry name" value="ADENYLOSUCCINATE LYASE"/>
    <property type="match status" value="1"/>
</dbReference>
<protein>
    <submittedName>
        <fullName evidence="1">Uncharacterized protein</fullName>
    </submittedName>
</protein>
<dbReference type="AlphaFoldDB" id="A0A8X7Z9G0"/>
<name>A0A8X7Z9G0_POPTO</name>
<comment type="caution">
    <text evidence="1">The sequence shown here is derived from an EMBL/GenBank/DDBJ whole genome shotgun (WGS) entry which is preliminary data.</text>
</comment>
<evidence type="ECO:0000313" key="1">
    <source>
        <dbReference type="EMBL" id="KAG6763737.1"/>
    </source>
</evidence>
<evidence type="ECO:0000313" key="2">
    <source>
        <dbReference type="Proteomes" id="UP000886885"/>
    </source>
</evidence>